<dbReference type="EMBL" id="VXIV02002729">
    <property type="protein sequence ID" value="KAF6023340.1"/>
    <property type="molecule type" value="Genomic_DNA"/>
</dbReference>
<sequence>MSMIGARPGMSATPPFRDRSRPSYGKSPGPSSSPVPPFVSGSPGHSSFTPSKQSSSKTPTTLPKAPKAPEKPLMPYMRYSRKVWESVKAKNADLRLWQIGKIIGHMWRELSDAEKKEYMDAYEADKENLKIFHNSAQYQNYLREKQRAEHQIEEEERRSKNSAANEHRVSIQPADYNMETESNVSVKAVAASRYHRNHALVNELFSESLVPDSRSVVTEQRMALLRKQVRSLMDHQQKLEKELSDITDKFNAKKRKFTESSEEFAEKLKEECDSKPLMTSAKFEALVIKHKAELRSKYDKLFEQQKKQKQERMMAEQTSQQPASQQQPVYPGEQQMLAQQVPPQEMHPQQVALQPMTPQQMSSQQMSSPQMAPQQMAPQQMAPQQMAPQQIAPQQMAPQQMAPQQMSSQQMAPQQMAPQQIALNKWPLNKWPLNKWLLNKWPSANGSSRNGSSTNSPSTNSPSADGPSAAYSMGNPQFQSDAYSANQPAAYQQYSARESAVPDQQAVEPQTPAYPPPSAPTGATAGAPSDSTPGASEGIHPSSDTVNQTENIAKDKQNEGGPVTNSAGEDPPNENADQQT</sequence>
<keyword evidence="1" id="KW-0539">Nucleus</keyword>
<reference evidence="5" key="1">
    <citation type="submission" date="2020-06" db="EMBL/GenBank/DDBJ databases">
        <title>Draft genome of Bugula neritina, a colonial animal packing powerful symbionts and potential medicines.</title>
        <authorList>
            <person name="Rayko M."/>
        </authorList>
    </citation>
    <scope>NUCLEOTIDE SEQUENCE [LARGE SCALE GENOMIC DNA]</scope>
    <source>
        <strain evidence="5">Kwan_BN1</strain>
    </source>
</reference>
<feature type="DNA-binding region" description="HMG box" evidence="1">
    <location>
        <begin position="69"/>
        <end position="137"/>
    </location>
</feature>
<dbReference type="GO" id="GO:0045892">
    <property type="term" value="P:negative regulation of DNA-templated transcription"/>
    <property type="evidence" value="ECO:0007669"/>
    <property type="project" value="TreeGrafter"/>
</dbReference>
<feature type="compositionally biased region" description="Polar residues" evidence="3">
    <location>
        <begin position="474"/>
        <end position="496"/>
    </location>
</feature>
<dbReference type="GO" id="GO:0016922">
    <property type="term" value="F:nuclear receptor binding"/>
    <property type="evidence" value="ECO:0007669"/>
    <property type="project" value="TreeGrafter"/>
</dbReference>
<dbReference type="PROSITE" id="PS50118">
    <property type="entry name" value="HMG_BOX_2"/>
    <property type="match status" value="1"/>
</dbReference>
<keyword evidence="2" id="KW-0175">Coiled coil</keyword>
<dbReference type="CDD" id="cd21983">
    <property type="entry name" value="HMG-box_SMARCE1"/>
    <property type="match status" value="1"/>
</dbReference>
<feature type="compositionally biased region" description="Low complexity" evidence="3">
    <location>
        <begin position="354"/>
        <end position="418"/>
    </location>
</feature>
<proteinExistence type="predicted"/>
<evidence type="ECO:0000256" key="1">
    <source>
        <dbReference type="PROSITE-ProRule" id="PRU00267"/>
    </source>
</evidence>
<dbReference type="GO" id="GO:0031492">
    <property type="term" value="F:nucleosomal DNA binding"/>
    <property type="evidence" value="ECO:0007669"/>
    <property type="project" value="TreeGrafter"/>
</dbReference>
<dbReference type="Proteomes" id="UP000593567">
    <property type="component" value="Unassembled WGS sequence"/>
</dbReference>
<accession>A0A7J7JAR8</accession>
<feature type="region of interest" description="Disordered" evidence="3">
    <location>
        <begin position="147"/>
        <end position="169"/>
    </location>
</feature>
<feature type="region of interest" description="Disordered" evidence="3">
    <location>
        <begin position="442"/>
        <end position="580"/>
    </location>
</feature>
<dbReference type="InterPro" id="IPR009071">
    <property type="entry name" value="HMG_box_dom"/>
</dbReference>
<gene>
    <name evidence="5" type="ORF">EB796_018353</name>
</gene>
<evidence type="ECO:0000256" key="2">
    <source>
        <dbReference type="SAM" id="Coils"/>
    </source>
</evidence>
<organism evidence="5 6">
    <name type="scientific">Bugula neritina</name>
    <name type="common">Brown bryozoan</name>
    <name type="synonym">Sertularia neritina</name>
    <dbReference type="NCBI Taxonomy" id="10212"/>
    <lineage>
        <taxon>Eukaryota</taxon>
        <taxon>Metazoa</taxon>
        <taxon>Spiralia</taxon>
        <taxon>Lophotrochozoa</taxon>
        <taxon>Bryozoa</taxon>
        <taxon>Gymnolaemata</taxon>
        <taxon>Cheilostomatida</taxon>
        <taxon>Flustrina</taxon>
        <taxon>Buguloidea</taxon>
        <taxon>Bugulidae</taxon>
        <taxon>Bugula</taxon>
    </lineage>
</organism>
<comment type="caution">
    <text evidence="5">The sequence shown here is derived from an EMBL/GenBank/DDBJ whole genome shotgun (WGS) entry which is preliminary data.</text>
</comment>
<evidence type="ECO:0000313" key="5">
    <source>
        <dbReference type="EMBL" id="KAF6023340.1"/>
    </source>
</evidence>
<dbReference type="SMART" id="SM00398">
    <property type="entry name" value="HMG"/>
    <property type="match status" value="1"/>
</dbReference>
<evidence type="ECO:0000313" key="6">
    <source>
        <dbReference type="Proteomes" id="UP000593567"/>
    </source>
</evidence>
<feature type="compositionally biased region" description="Basic and acidic residues" evidence="3">
    <location>
        <begin position="304"/>
        <end position="314"/>
    </location>
</feature>
<feature type="compositionally biased region" description="Low complexity" evidence="3">
    <location>
        <begin position="38"/>
        <end position="65"/>
    </location>
</feature>
<feature type="compositionally biased region" description="Low complexity" evidence="3">
    <location>
        <begin position="520"/>
        <end position="529"/>
    </location>
</feature>
<dbReference type="GO" id="GO:0016514">
    <property type="term" value="C:SWI/SNF complex"/>
    <property type="evidence" value="ECO:0007669"/>
    <property type="project" value="TreeGrafter"/>
</dbReference>
<dbReference type="Pfam" id="PF00505">
    <property type="entry name" value="HMG_box"/>
    <property type="match status" value="1"/>
</dbReference>
<feature type="compositionally biased region" description="Low complexity" evidence="3">
    <location>
        <begin position="317"/>
        <end position="328"/>
    </location>
</feature>
<keyword evidence="6" id="KW-1185">Reference proteome</keyword>
<evidence type="ECO:0000259" key="4">
    <source>
        <dbReference type="PROSITE" id="PS50118"/>
    </source>
</evidence>
<keyword evidence="1" id="KW-0238">DNA-binding</keyword>
<feature type="domain" description="HMG box" evidence="4">
    <location>
        <begin position="69"/>
        <end position="137"/>
    </location>
</feature>
<dbReference type="PANTHER" id="PTHR46232:SF1">
    <property type="entry name" value="SWI_SNF-RELATED MATRIX-ASSOCIATED ACTIN-DEPENDENT REGULATOR OF CHROMATIN SUBFAMILY E MEMBER 1"/>
    <property type="match status" value="1"/>
</dbReference>
<dbReference type="PANTHER" id="PTHR46232">
    <property type="entry name" value="SMARCE1 REGULATOR OF CHROMATIN"/>
    <property type="match status" value="1"/>
</dbReference>
<protein>
    <recommendedName>
        <fullName evidence="4">HMG box domain-containing protein</fullName>
    </recommendedName>
</protein>
<dbReference type="AlphaFoldDB" id="A0A7J7JAR8"/>
<feature type="compositionally biased region" description="Polar residues" evidence="3">
    <location>
        <begin position="542"/>
        <end position="551"/>
    </location>
</feature>
<dbReference type="Gene3D" id="1.10.30.10">
    <property type="entry name" value="High mobility group box domain"/>
    <property type="match status" value="1"/>
</dbReference>
<feature type="region of interest" description="Disordered" evidence="3">
    <location>
        <begin position="1"/>
        <end position="72"/>
    </location>
</feature>
<dbReference type="SUPFAM" id="SSF47095">
    <property type="entry name" value="HMG-box"/>
    <property type="match status" value="1"/>
</dbReference>
<name>A0A7J7JAR8_BUGNE</name>
<dbReference type="InterPro" id="IPR036910">
    <property type="entry name" value="HMG_box_dom_sf"/>
</dbReference>
<feature type="coiled-coil region" evidence="2">
    <location>
        <begin position="222"/>
        <end position="256"/>
    </location>
</feature>
<feature type="region of interest" description="Disordered" evidence="3">
    <location>
        <begin position="304"/>
        <end position="418"/>
    </location>
</feature>
<evidence type="ECO:0000256" key="3">
    <source>
        <dbReference type="SAM" id="MobiDB-lite"/>
    </source>
</evidence>
<feature type="compositionally biased region" description="Low complexity" evidence="3">
    <location>
        <begin position="442"/>
        <end position="464"/>
    </location>
</feature>
<dbReference type="OrthoDB" id="427030at2759"/>